<keyword evidence="3" id="KW-1185">Reference proteome</keyword>
<dbReference type="InterPro" id="IPR011051">
    <property type="entry name" value="RmlC_Cupin_sf"/>
</dbReference>
<proteinExistence type="predicted"/>
<gene>
    <name evidence="2" type="ORF">AB0D95_00115</name>
</gene>
<dbReference type="InterPro" id="IPR013096">
    <property type="entry name" value="Cupin_2"/>
</dbReference>
<accession>A0ABV3EHR3</accession>
<dbReference type="Pfam" id="PF07883">
    <property type="entry name" value="Cupin_2"/>
    <property type="match status" value="1"/>
</dbReference>
<dbReference type="Gene3D" id="2.60.120.10">
    <property type="entry name" value="Jelly Rolls"/>
    <property type="match status" value="1"/>
</dbReference>
<evidence type="ECO:0000313" key="3">
    <source>
        <dbReference type="Proteomes" id="UP001551584"/>
    </source>
</evidence>
<feature type="domain" description="Cupin type-2" evidence="1">
    <location>
        <begin position="47"/>
        <end position="104"/>
    </location>
</feature>
<dbReference type="SUPFAM" id="SSF51182">
    <property type="entry name" value="RmlC-like cupins"/>
    <property type="match status" value="1"/>
</dbReference>
<dbReference type="EMBL" id="JBEZNA010000001">
    <property type="protein sequence ID" value="MEU9575703.1"/>
    <property type="molecule type" value="Genomic_DNA"/>
</dbReference>
<dbReference type="InterPro" id="IPR014710">
    <property type="entry name" value="RmlC-like_jellyroll"/>
</dbReference>
<sequence length="134" mass="13987">MIVSTVAGAVHGAVGLDAGTDGGATAAWTCLVRRGMLHSECEAVEHWVLPRGAALTTTPGHGVEEALLVLEGELRLTTASGERTVRAGQLVLVPHGRTARLAADRAEVRMITVRGLAASVADRLPPRVPELVRT</sequence>
<name>A0ABV3EHR3_9ACTN</name>
<dbReference type="RefSeq" id="WP_359267670.1">
    <property type="nucleotide sequence ID" value="NZ_JBEZNA010000001.1"/>
</dbReference>
<protein>
    <submittedName>
        <fullName evidence="2">Cupin domain-containing protein</fullName>
    </submittedName>
</protein>
<evidence type="ECO:0000259" key="1">
    <source>
        <dbReference type="Pfam" id="PF07883"/>
    </source>
</evidence>
<organism evidence="2 3">
    <name type="scientific">Streptomyces chilikensis</name>
    <dbReference type="NCBI Taxonomy" id="1194079"/>
    <lineage>
        <taxon>Bacteria</taxon>
        <taxon>Bacillati</taxon>
        <taxon>Actinomycetota</taxon>
        <taxon>Actinomycetes</taxon>
        <taxon>Kitasatosporales</taxon>
        <taxon>Streptomycetaceae</taxon>
        <taxon>Streptomyces</taxon>
    </lineage>
</organism>
<dbReference type="Proteomes" id="UP001551584">
    <property type="component" value="Unassembled WGS sequence"/>
</dbReference>
<comment type="caution">
    <text evidence="2">The sequence shown here is derived from an EMBL/GenBank/DDBJ whole genome shotgun (WGS) entry which is preliminary data.</text>
</comment>
<evidence type="ECO:0000313" key="2">
    <source>
        <dbReference type="EMBL" id="MEU9575703.1"/>
    </source>
</evidence>
<reference evidence="2 3" key="1">
    <citation type="submission" date="2024-06" db="EMBL/GenBank/DDBJ databases">
        <title>The Natural Products Discovery Center: Release of the First 8490 Sequenced Strains for Exploring Actinobacteria Biosynthetic Diversity.</title>
        <authorList>
            <person name="Kalkreuter E."/>
            <person name="Kautsar S.A."/>
            <person name="Yang D."/>
            <person name="Bader C.D."/>
            <person name="Teijaro C.N."/>
            <person name="Fluegel L."/>
            <person name="Davis C.M."/>
            <person name="Simpson J.R."/>
            <person name="Lauterbach L."/>
            <person name="Steele A.D."/>
            <person name="Gui C."/>
            <person name="Meng S."/>
            <person name="Li G."/>
            <person name="Viehrig K."/>
            <person name="Ye F."/>
            <person name="Su P."/>
            <person name="Kiefer A.F."/>
            <person name="Nichols A."/>
            <person name="Cepeda A.J."/>
            <person name="Yan W."/>
            <person name="Fan B."/>
            <person name="Jiang Y."/>
            <person name="Adhikari A."/>
            <person name="Zheng C.-J."/>
            <person name="Schuster L."/>
            <person name="Cowan T.M."/>
            <person name="Smanski M.J."/>
            <person name="Chevrette M.G."/>
            <person name="De Carvalho L.P.S."/>
            <person name="Shen B."/>
        </authorList>
    </citation>
    <scope>NUCLEOTIDE SEQUENCE [LARGE SCALE GENOMIC DNA]</scope>
    <source>
        <strain evidence="2 3">NPDC048117</strain>
    </source>
</reference>